<reference evidence="2 3" key="1">
    <citation type="submission" date="2015-01" db="EMBL/GenBank/DDBJ databases">
        <title>The Genome Sequence of Exophiala oligosperma CBS72588.</title>
        <authorList>
            <consortium name="The Broad Institute Genomics Platform"/>
            <person name="Cuomo C."/>
            <person name="de Hoog S."/>
            <person name="Gorbushina A."/>
            <person name="Stielow B."/>
            <person name="Teixiera M."/>
            <person name="Abouelleil A."/>
            <person name="Chapman S.B."/>
            <person name="Priest M."/>
            <person name="Young S.K."/>
            <person name="Wortman J."/>
            <person name="Nusbaum C."/>
            <person name="Birren B."/>
        </authorList>
    </citation>
    <scope>NUCLEOTIDE SEQUENCE [LARGE SCALE GENOMIC DNA]</scope>
    <source>
        <strain evidence="2 3">CBS 72588</strain>
    </source>
</reference>
<dbReference type="HOGENOM" id="CLU_019419_1_1_1"/>
<feature type="region of interest" description="Disordered" evidence="1">
    <location>
        <begin position="258"/>
        <end position="386"/>
    </location>
</feature>
<dbReference type="GeneID" id="27361536"/>
<protein>
    <submittedName>
        <fullName evidence="2">Uncharacterized protein</fullName>
    </submittedName>
</protein>
<gene>
    <name evidence="2" type="ORF">PV06_09462</name>
</gene>
<feature type="compositionally biased region" description="Basic and acidic residues" evidence="1">
    <location>
        <begin position="400"/>
        <end position="409"/>
    </location>
</feature>
<proteinExistence type="predicted"/>
<feature type="compositionally biased region" description="Basic and acidic residues" evidence="1">
    <location>
        <begin position="335"/>
        <end position="351"/>
    </location>
</feature>
<dbReference type="OrthoDB" id="2351940at2759"/>
<evidence type="ECO:0000256" key="1">
    <source>
        <dbReference type="SAM" id="MobiDB-lite"/>
    </source>
</evidence>
<dbReference type="AlphaFoldDB" id="A0A0D2AEH5"/>
<feature type="compositionally biased region" description="Basic and acidic residues" evidence="1">
    <location>
        <begin position="124"/>
        <end position="142"/>
    </location>
</feature>
<feature type="compositionally biased region" description="Acidic residues" evidence="1">
    <location>
        <begin position="317"/>
        <end position="328"/>
    </location>
</feature>
<feature type="region of interest" description="Disordered" evidence="1">
    <location>
        <begin position="47"/>
        <end position="93"/>
    </location>
</feature>
<feature type="compositionally biased region" description="Basic and acidic residues" evidence="1">
    <location>
        <begin position="372"/>
        <end position="382"/>
    </location>
</feature>
<feature type="region of interest" description="Disordered" evidence="1">
    <location>
        <begin position="108"/>
        <end position="142"/>
    </location>
</feature>
<dbReference type="STRING" id="215243.A0A0D2AEH5"/>
<accession>A0A0D2AEH5</accession>
<evidence type="ECO:0000313" key="2">
    <source>
        <dbReference type="EMBL" id="KIW38506.1"/>
    </source>
</evidence>
<name>A0A0D2AEH5_9EURO</name>
<dbReference type="RefSeq" id="XP_016258722.1">
    <property type="nucleotide sequence ID" value="XM_016410915.1"/>
</dbReference>
<keyword evidence="3" id="KW-1185">Reference proteome</keyword>
<sequence>MPDHDNNPWSDISTRLQNLRNLLSSERSLVTDHQRAIEAIDREMVHHERRRRDMETAHLLDDDSYSTSEDLPQPGNSSSLVRSRRRAFRPSERLQRYQRQRLGQWTRALSSGSSMASSSQSNNDRGDRLTAKRRKLDDGTYEDEPRTFSYGHYGQVVPGLLRMEVAVCDGGEYLDPRIPIHSYPQHILVDDSRVYCTKSSQCDLLLKHVGGMPFTLTKVVIRAPRAGFDAPIRTGLIFVAMDEANLLEKAAKYDLVEDPEDHRSRPLREVTRPSREYMNSTRSPLHTRYRLRYPENLIGQDAAPEADTTRNTRADTDSPDGEDEEEVEGPSSPRPWHDDEYSLRSYVDRYRPTYRTPDNGSVSGESEGWDDAEQHADEDPPNHETQVPDVISVHLPHYNDRSLTERDPGPDNDAIESRLSIQRRSSIRTSRFRAYQSEPISPTIDPSSPSRSLLDDSMAKISRVEPEANNSAGSSNPGTMPPARFDISQGQSSAYVKFEPPLTGRFILMKLWAPNNCKNIDIQAILPCGYGGPRFFPSNEFR</sequence>
<dbReference type="VEuPathDB" id="FungiDB:PV06_09462"/>
<evidence type="ECO:0000313" key="3">
    <source>
        <dbReference type="Proteomes" id="UP000053342"/>
    </source>
</evidence>
<feature type="region of interest" description="Disordered" evidence="1">
    <location>
        <begin position="400"/>
        <end position="422"/>
    </location>
</feature>
<feature type="compositionally biased region" description="Basic and acidic residues" evidence="1">
    <location>
        <begin position="258"/>
        <end position="275"/>
    </location>
</feature>
<feature type="compositionally biased region" description="Low complexity" evidence="1">
    <location>
        <begin position="108"/>
        <end position="121"/>
    </location>
</feature>
<feature type="compositionally biased region" description="Polar residues" evidence="1">
    <location>
        <begin position="65"/>
        <end position="76"/>
    </location>
</feature>
<feature type="compositionally biased region" description="Basic and acidic residues" evidence="1">
    <location>
        <begin position="307"/>
        <end position="316"/>
    </location>
</feature>
<organism evidence="2 3">
    <name type="scientific">Exophiala oligosperma</name>
    <dbReference type="NCBI Taxonomy" id="215243"/>
    <lineage>
        <taxon>Eukaryota</taxon>
        <taxon>Fungi</taxon>
        <taxon>Dikarya</taxon>
        <taxon>Ascomycota</taxon>
        <taxon>Pezizomycotina</taxon>
        <taxon>Eurotiomycetes</taxon>
        <taxon>Chaetothyriomycetidae</taxon>
        <taxon>Chaetothyriales</taxon>
        <taxon>Herpotrichiellaceae</taxon>
        <taxon>Exophiala</taxon>
    </lineage>
</organism>
<feature type="compositionally biased region" description="Basic and acidic residues" evidence="1">
    <location>
        <begin position="47"/>
        <end position="61"/>
    </location>
</feature>
<dbReference type="EMBL" id="KN847341">
    <property type="protein sequence ID" value="KIW38506.1"/>
    <property type="molecule type" value="Genomic_DNA"/>
</dbReference>
<dbReference type="Proteomes" id="UP000053342">
    <property type="component" value="Unassembled WGS sequence"/>
</dbReference>